<organism evidence="2">
    <name type="scientific">Anguilla anguilla</name>
    <name type="common">European freshwater eel</name>
    <name type="synonym">Muraena anguilla</name>
    <dbReference type="NCBI Taxonomy" id="7936"/>
    <lineage>
        <taxon>Eukaryota</taxon>
        <taxon>Metazoa</taxon>
        <taxon>Chordata</taxon>
        <taxon>Craniata</taxon>
        <taxon>Vertebrata</taxon>
        <taxon>Euteleostomi</taxon>
        <taxon>Actinopterygii</taxon>
        <taxon>Neopterygii</taxon>
        <taxon>Teleostei</taxon>
        <taxon>Anguilliformes</taxon>
        <taxon>Anguillidae</taxon>
        <taxon>Anguilla</taxon>
    </lineage>
</organism>
<sequence length="26" mass="2887">MISSPASNYAPSVLSWTPESHHTQRC</sequence>
<proteinExistence type="predicted"/>
<feature type="region of interest" description="Disordered" evidence="1">
    <location>
        <begin position="1"/>
        <end position="26"/>
    </location>
</feature>
<evidence type="ECO:0000313" key="2">
    <source>
        <dbReference type="EMBL" id="JAH29109.1"/>
    </source>
</evidence>
<evidence type="ECO:0000256" key="1">
    <source>
        <dbReference type="SAM" id="MobiDB-lite"/>
    </source>
</evidence>
<accession>A0A0E9RJ22</accession>
<reference evidence="2" key="2">
    <citation type="journal article" date="2015" name="Fish Shellfish Immunol.">
        <title>Early steps in the European eel (Anguilla anguilla)-Vibrio vulnificus interaction in the gills: Role of the RtxA13 toxin.</title>
        <authorList>
            <person name="Callol A."/>
            <person name="Pajuelo D."/>
            <person name="Ebbesson L."/>
            <person name="Teles M."/>
            <person name="MacKenzie S."/>
            <person name="Amaro C."/>
        </authorList>
    </citation>
    <scope>NUCLEOTIDE SEQUENCE</scope>
</reference>
<reference evidence="2" key="1">
    <citation type="submission" date="2014-11" db="EMBL/GenBank/DDBJ databases">
        <authorList>
            <person name="Amaro Gonzalez C."/>
        </authorList>
    </citation>
    <scope>NUCLEOTIDE SEQUENCE</scope>
</reference>
<protein>
    <submittedName>
        <fullName evidence="2">Uncharacterized protein</fullName>
    </submittedName>
</protein>
<name>A0A0E9RJ22_ANGAN</name>
<feature type="compositionally biased region" description="Polar residues" evidence="1">
    <location>
        <begin position="1"/>
        <end position="18"/>
    </location>
</feature>
<dbReference type="EMBL" id="GBXM01079468">
    <property type="protein sequence ID" value="JAH29109.1"/>
    <property type="molecule type" value="Transcribed_RNA"/>
</dbReference>
<dbReference type="AlphaFoldDB" id="A0A0E9RJ22"/>